<evidence type="ECO:0000259" key="2">
    <source>
        <dbReference type="PROSITE" id="PS50090"/>
    </source>
</evidence>
<keyword evidence="4" id="KW-1185">Reference proteome</keyword>
<sequence length="388" mass="43366">MPTNEHHNPALLAAEAQKPARVASPPVAAQPAAGRPTHHVRRPNWTTAEDEQLCRSWLENAVDPVTNTIQKGSQFWNRVADDFAAQGPGLIERNKDHVRNRWQLLQAKVIKFTSCYERIQGLIGSAQSDEEMVSEAMRLYEREEQHKFTFYSSWQLLRRSSRWQKWTFGAGGGSQPGNVRRTSVGEGGTAGSPGSMPGSPDPLLHRLRHRTASTGRRKSEPHQGQQEQPRGHHDEGDRLLAMAIKRKADVHQEALEVQLLAIDPASILDPLRREVYRLKMEHIRDRYRAKRPRAASFNLLSEQHSPDDLIDQLDDPDLPPDPIPVPNHHQLLPLHHPHHLHPFTDPSLTQDIPAAPPTPSISNSNSTATTTTNTTTTTTTASSTSESS</sequence>
<accession>A0ABY7D1B6</accession>
<protein>
    <recommendedName>
        <fullName evidence="2">Myb-like domain-containing protein</fullName>
    </recommendedName>
</protein>
<feature type="region of interest" description="Disordered" evidence="1">
    <location>
        <begin position="17"/>
        <end position="47"/>
    </location>
</feature>
<dbReference type="PANTHER" id="PTHR45023">
    <property type="match status" value="1"/>
</dbReference>
<reference evidence="3" key="1">
    <citation type="submission" date="2022-10" db="EMBL/GenBank/DDBJ databases">
        <title>Puccinia triticina Genome sequencing and assembly.</title>
        <authorList>
            <person name="Li C."/>
        </authorList>
    </citation>
    <scope>NUCLEOTIDE SEQUENCE</scope>
    <source>
        <strain evidence="3">Pt15</strain>
    </source>
</reference>
<evidence type="ECO:0000256" key="1">
    <source>
        <dbReference type="SAM" id="MobiDB-lite"/>
    </source>
</evidence>
<dbReference type="EMBL" id="CP110433">
    <property type="protein sequence ID" value="WAQ90933.1"/>
    <property type="molecule type" value="Genomic_DNA"/>
</dbReference>
<gene>
    <name evidence="3" type="ORF">PtA15_13A333</name>
</gene>
<proteinExistence type="predicted"/>
<dbReference type="RefSeq" id="XP_053026488.1">
    <property type="nucleotide sequence ID" value="XM_053162520.1"/>
</dbReference>
<organism evidence="3 4">
    <name type="scientific">Puccinia triticina</name>
    <dbReference type="NCBI Taxonomy" id="208348"/>
    <lineage>
        <taxon>Eukaryota</taxon>
        <taxon>Fungi</taxon>
        <taxon>Dikarya</taxon>
        <taxon>Basidiomycota</taxon>
        <taxon>Pucciniomycotina</taxon>
        <taxon>Pucciniomycetes</taxon>
        <taxon>Pucciniales</taxon>
        <taxon>Pucciniaceae</taxon>
        <taxon>Puccinia</taxon>
    </lineage>
</organism>
<name>A0ABY7D1B6_9BASI</name>
<feature type="domain" description="Myb-like" evidence="2">
    <location>
        <begin position="37"/>
        <end position="106"/>
    </location>
</feature>
<dbReference type="PROSITE" id="PS50090">
    <property type="entry name" value="MYB_LIKE"/>
    <property type="match status" value="1"/>
</dbReference>
<evidence type="ECO:0000313" key="3">
    <source>
        <dbReference type="EMBL" id="WAQ90933.1"/>
    </source>
</evidence>
<feature type="region of interest" description="Disordered" evidence="1">
    <location>
        <begin position="168"/>
        <end position="234"/>
    </location>
</feature>
<feature type="region of interest" description="Disordered" evidence="1">
    <location>
        <begin position="297"/>
        <end position="388"/>
    </location>
</feature>
<dbReference type="GeneID" id="77803415"/>
<dbReference type="InterPro" id="IPR001005">
    <property type="entry name" value="SANT/Myb"/>
</dbReference>
<evidence type="ECO:0000313" key="4">
    <source>
        <dbReference type="Proteomes" id="UP001164743"/>
    </source>
</evidence>
<feature type="compositionally biased region" description="Low complexity" evidence="1">
    <location>
        <begin position="19"/>
        <end position="33"/>
    </location>
</feature>
<dbReference type="Proteomes" id="UP001164743">
    <property type="component" value="Chromosome 13A"/>
</dbReference>
<feature type="compositionally biased region" description="Low complexity" evidence="1">
    <location>
        <begin position="360"/>
        <end position="388"/>
    </location>
</feature>
<feature type="compositionally biased region" description="Acidic residues" evidence="1">
    <location>
        <begin position="308"/>
        <end position="318"/>
    </location>
</feature>
<dbReference type="PANTHER" id="PTHR45023:SF4">
    <property type="entry name" value="GLYCINE-RICH PROTEIN-RELATED"/>
    <property type="match status" value="1"/>
</dbReference>